<feature type="transmembrane region" description="Helical" evidence="9">
    <location>
        <begin position="36"/>
        <end position="54"/>
    </location>
</feature>
<dbReference type="EMBL" id="JXXN02000559">
    <property type="protein sequence ID" value="THD26997.1"/>
    <property type="molecule type" value="Genomic_DNA"/>
</dbReference>
<dbReference type="PROSITE" id="PS51013">
    <property type="entry name" value="PANNEXIN"/>
    <property type="match status" value="1"/>
</dbReference>
<feature type="region of interest" description="Disordered" evidence="10">
    <location>
        <begin position="549"/>
        <end position="581"/>
    </location>
</feature>
<dbReference type="GO" id="GO:0005886">
    <property type="term" value="C:plasma membrane"/>
    <property type="evidence" value="ECO:0007669"/>
    <property type="project" value="UniProtKB-SubCell"/>
</dbReference>
<evidence type="ECO:0000256" key="2">
    <source>
        <dbReference type="ARBA" id="ARBA00022448"/>
    </source>
</evidence>
<dbReference type="GO" id="GO:0005243">
    <property type="term" value="F:gap junction channel activity"/>
    <property type="evidence" value="ECO:0007669"/>
    <property type="project" value="TreeGrafter"/>
</dbReference>
<comment type="subcellular location">
    <subcellularLocation>
        <location evidence="1 9">Cell membrane</location>
        <topology evidence="1 9">Multi-pass membrane protein</topology>
    </subcellularLocation>
</comment>
<dbReference type="PRINTS" id="PR01262">
    <property type="entry name" value="INNEXIN"/>
</dbReference>
<dbReference type="GO" id="GO:0034220">
    <property type="term" value="P:monoatomic ion transmembrane transport"/>
    <property type="evidence" value="ECO:0007669"/>
    <property type="project" value="UniProtKB-KW"/>
</dbReference>
<proteinExistence type="inferred from homology"/>
<feature type="compositionally biased region" description="Polar residues" evidence="10">
    <location>
        <begin position="549"/>
        <end position="559"/>
    </location>
</feature>
<evidence type="ECO:0000256" key="1">
    <source>
        <dbReference type="ARBA" id="ARBA00004651"/>
    </source>
</evidence>
<evidence type="ECO:0000256" key="10">
    <source>
        <dbReference type="SAM" id="MobiDB-lite"/>
    </source>
</evidence>
<dbReference type="InterPro" id="IPR000990">
    <property type="entry name" value="Innexin"/>
</dbReference>
<keyword evidence="4 9" id="KW-0812">Transmembrane</keyword>
<keyword evidence="12" id="KW-1185">Reference proteome</keyword>
<evidence type="ECO:0000256" key="4">
    <source>
        <dbReference type="ARBA" id="ARBA00022692"/>
    </source>
</evidence>
<evidence type="ECO:0000313" key="11">
    <source>
        <dbReference type="EMBL" id="THD26997.1"/>
    </source>
</evidence>
<keyword evidence="3" id="KW-1003">Cell membrane</keyword>
<name>A0A4E0RY00_FASHE</name>
<evidence type="ECO:0000256" key="9">
    <source>
        <dbReference type="RuleBase" id="RU010713"/>
    </source>
</evidence>
<dbReference type="Pfam" id="PF00876">
    <property type="entry name" value="Innexin"/>
    <property type="match status" value="1"/>
</dbReference>
<comment type="function">
    <text evidence="9">Structural component of the gap junctions.</text>
</comment>
<feature type="compositionally biased region" description="Polar residues" evidence="10">
    <location>
        <begin position="525"/>
        <end position="535"/>
    </location>
</feature>
<dbReference type="GO" id="GO:0005921">
    <property type="term" value="C:gap junction"/>
    <property type="evidence" value="ECO:0007669"/>
    <property type="project" value="UniProtKB-UniRule"/>
</dbReference>
<feature type="region of interest" description="Disordered" evidence="10">
    <location>
        <begin position="516"/>
        <end position="535"/>
    </location>
</feature>
<feature type="transmembrane region" description="Helical" evidence="9">
    <location>
        <begin position="331"/>
        <end position="351"/>
    </location>
</feature>
<dbReference type="Proteomes" id="UP000230066">
    <property type="component" value="Unassembled WGS sequence"/>
</dbReference>
<evidence type="ECO:0000256" key="5">
    <source>
        <dbReference type="ARBA" id="ARBA00022989"/>
    </source>
</evidence>
<keyword evidence="2 9" id="KW-0813">Transport</keyword>
<keyword evidence="5 9" id="KW-1133">Transmembrane helix</keyword>
<comment type="caution">
    <text evidence="11">The sequence shown here is derived from an EMBL/GenBank/DDBJ whole genome shotgun (WGS) entry which is preliminary data.</text>
</comment>
<accession>A0A4E0RY00</accession>
<feature type="transmembrane region" description="Helical" evidence="9">
    <location>
        <begin position="107"/>
        <end position="132"/>
    </location>
</feature>
<protein>
    <recommendedName>
        <fullName evidence="9">Innexin</fullName>
    </recommendedName>
</protein>
<comment type="similarity">
    <text evidence="9">Belongs to the pannexin family.</text>
</comment>
<organism evidence="11 12">
    <name type="scientific">Fasciola hepatica</name>
    <name type="common">Liver fluke</name>
    <dbReference type="NCBI Taxonomy" id="6192"/>
    <lineage>
        <taxon>Eukaryota</taxon>
        <taxon>Metazoa</taxon>
        <taxon>Spiralia</taxon>
        <taxon>Lophotrochozoa</taxon>
        <taxon>Platyhelminthes</taxon>
        <taxon>Trematoda</taxon>
        <taxon>Digenea</taxon>
        <taxon>Plagiorchiida</taxon>
        <taxon>Echinostomata</taxon>
        <taxon>Echinostomatoidea</taxon>
        <taxon>Fasciolidae</taxon>
        <taxon>Fasciola</taxon>
    </lineage>
</organism>
<sequence>MFEAGVLNGLTRISVELGSSKSRSDDDFVDRVNHSYTTTILMLCTLIVLGRQFIGKPMSCWTPNEFTSAQVEYATLVCWVTSTYFIPPSQPSIPAELVVRRKDSVHYYQWVPFILMFQAAMFSVPCIVWRLFNWQSRLHLWTIMELANKAGDVKEMIDLRTNNLNFVVRHLEDALAMRHLRRRRRKNLSSTTSYYQKITSTGSTKDSPDFKDTPWYFSIPLTVTHRSRVPGPRPCYPHSSSYLVGLYLIIKVLYIFNSTGQLFLSARFLGQPTVFYGAYMLFDLMHGDQWYNTGNFPRVTFCDFDMRRMGSNYHRHTLQCVIGINMFNEKIFIFLWFWLMIITFMNINSFLRWCCRSTFESSRVSFIQTLLLERNVISATTSSGTSCSSSSTYKVVNSNEDTSLGQQYPFNGGPLLVDSLTEVDKRNTTFFTEQVLGQDGVFVLRLVTLNAGRSVAAQIAEQVWNRYRQSIEPRPASVERRPPLSKLVLPPIPTRSSVIPIDGETEQQVTVETSEVGVSTPQPGPSTGTLQPNVSPLTTFGVAFRARARQTQENQQHRVTTSQSSSTPYSSNSTETSIKSEIRVVPYSDGLV</sequence>
<feature type="transmembrane region" description="Helical" evidence="9">
    <location>
        <begin position="235"/>
        <end position="256"/>
    </location>
</feature>
<dbReference type="PANTHER" id="PTHR11893:SF6">
    <property type="entry name" value="INNEXIN-16"/>
    <property type="match status" value="1"/>
</dbReference>
<keyword evidence="7 9" id="KW-0472">Membrane</keyword>
<keyword evidence="6 9" id="KW-0406">Ion transport</keyword>
<evidence type="ECO:0000256" key="3">
    <source>
        <dbReference type="ARBA" id="ARBA00022475"/>
    </source>
</evidence>
<evidence type="ECO:0000256" key="8">
    <source>
        <dbReference type="ARBA" id="ARBA00023303"/>
    </source>
</evidence>
<reference evidence="11" key="1">
    <citation type="submission" date="2019-03" db="EMBL/GenBank/DDBJ databases">
        <title>Improved annotation for the trematode Fasciola hepatica.</title>
        <authorList>
            <person name="Choi Y.-J."/>
            <person name="Martin J."/>
            <person name="Mitreva M."/>
        </authorList>
    </citation>
    <scope>NUCLEOTIDE SEQUENCE [LARGE SCALE GENOMIC DNA]</scope>
</reference>
<keyword evidence="8 9" id="KW-0407">Ion channel</keyword>
<dbReference type="PANTHER" id="PTHR11893">
    <property type="entry name" value="INNEXIN"/>
    <property type="match status" value="1"/>
</dbReference>
<evidence type="ECO:0000256" key="6">
    <source>
        <dbReference type="ARBA" id="ARBA00023065"/>
    </source>
</evidence>
<evidence type="ECO:0000256" key="7">
    <source>
        <dbReference type="ARBA" id="ARBA00023136"/>
    </source>
</evidence>
<evidence type="ECO:0000313" key="12">
    <source>
        <dbReference type="Proteomes" id="UP000230066"/>
    </source>
</evidence>
<feature type="compositionally biased region" description="Low complexity" evidence="10">
    <location>
        <begin position="560"/>
        <end position="577"/>
    </location>
</feature>
<gene>
    <name evidence="9" type="primary">inx</name>
    <name evidence="11" type="ORF">D915_001489</name>
</gene>
<dbReference type="AlphaFoldDB" id="A0A4E0RY00"/>